<dbReference type="AlphaFoldDB" id="A0A1T4WZI7"/>
<feature type="region of interest" description="Disordered" evidence="1">
    <location>
        <begin position="55"/>
        <end position="76"/>
    </location>
</feature>
<dbReference type="STRING" id="1147123.SAMN05443428_104187"/>
<dbReference type="InterPro" id="IPR014229">
    <property type="entry name" value="Spore_YtfJ"/>
</dbReference>
<evidence type="ECO:0000313" key="3">
    <source>
        <dbReference type="Proteomes" id="UP000190105"/>
    </source>
</evidence>
<dbReference type="Proteomes" id="UP000190105">
    <property type="component" value="Unassembled WGS sequence"/>
</dbReference>
<organism evidence="2 3">
    <name type="scientific">Caloramator quimbayensis</name>
    <dbReference type="NCBI Taxonomy" id="1147123"/>
    <lineage>
        <taxon>Bacteria</taxon>
        <taxon>Bacillati</taxon>
        <taxon>Bacillota</taxon>
        <taxon>Clostridia</taxon>
        <taxon>Eubacteriales</taxon>
        <taxon>Clostridiaceae</taxon>
        <taxon>Caloramator</taxon>
    </lineage>
</organism>
<keyword evidence="3" id="KW-1185">Reference proteome</keyword>
<protein>
    <submittedName>
        <fullName evidence="2">Sporulation protein YtfJ</fullName>
    </submittedName>
</protein>
<dbReference type="PANTHER" id="PTHR39162:SF1">
    <property type="entry name" value="SPORULATION PROTEIN YTFJ"/>
    <property type="match status" value="1"/>
</dbReference>
<evidence type="ECO:0000256" key="1">
    <source>
        <dbReference type="SAM" id="MobiDB-lite"/>
    </source>
</evidence>
<proteinExistence type="predicted"/>
<dbReference type="RefSeq" id="WP_078695813.1">
    <property type="nucleotide sequence ID" value="NZ_FUYH01000004.1"/>
</dbReference>
<dbReference type="OrthoDB" id="9796262at2"/>
<feature type="compositionally biased region" description="Basic and acidic residues" evidence="1">
    <location>
        <begin position="56"/>
        <end position="66"/>
    </location>
</feature>
<reference evidence="3" key="1">
    <citation type="submission" date="2017-02" db="EMBL/GenBank/DDBJ databases">
        <authorList>
            <person name="Varghese N."/>
            <person name="Submissions S."/>
        </authorList>
    </citation>
    <scope>NUCLEOTIDE SEQUENCE [LARGE SCALE GENOMIC DNA]</scope>
    <source>
        <strain evidence="3">USBA 833</strain>
    </source>
</reference>
<dbReference type="EMBL" id="FUYH01000004">
    <property type="protein sequence ID" value="SKA82285.1"/>
    <property type="molecule type" value="Genomic_DNA"/>
</dbReference>
<dbReference type="PANTHER" id="PTHR39162">
    <property type="entry name" value="GLL3345 PROTEIN"/>
    <property type="match status" value="1"/>
</dbReference>
<dbReference type="NCBIfam" id="TIGR02874">
    <property type="entry name" value="spore_ytfJ"/>
    <property type="match status" value="1"/>
</dbReference>
<dbReference type="Pfam" id="PF09579">
    <property type="entry name" value="Spore_YtfJ"/>
    <property type="match status" value="1"/>
</dbReference>
<name>A0A1T4WZI7_9CLOT</name>
<sequence>MEHPIEALMKTTMDNLKQMIDVNTIVGDAVETQDGTVIIPISKVSIGFASGGSEFKGSDSKGDENTKLPFGGGSGAGVSLQPVAFLVVKSDYVRLLPVAQAGSIERIIDNIPEFIEEITALFKKDKEKENSQEENSAFNAT</sequence>
<dbReference type="PIRSF" id="PIRSF021377">
    <property type="entry name" value="YtfJ"/>
    <property type="match status" value="1"/>
</dbReference>
<gene>
    <name evidence="2" type="ORF">SAMN05443428_104187</name>
</gene>
<accession>A0A1T4WZI7</accession>
<evidence type="ECO:0000313" key="2">
    <source>
        <dbReference type="EMBL" id="SKA82285.1"/>
    </source>
</evidence>